<keyword evidence="11" id="KW-1185">Reference proteome</keyword>
<keyword evidence="6" id="KW-0406">Ion transport</keyword>
<name>A0A4Y7LDR7_PAPSO</name>
<dbReference type="OMA" id="LHTNSSW"/>
<comment type="similarity">
    <text evidence="2">Belongs to the aromatic acid exporter (TC 2.A.85) family.</text>
</comment>
<feature type="transmembrane region" description="Helical" evidence="9">
    <location>
        <begin position="134"/>
        <end position="153"/>
    </location>
</feature>
<evidence type="ECO:0000256" key="6">
    <source>
        <dbReference type="ARBA" id="ARBA00023065"/>
    </source>
</evidence>
<evidence type="ECO:0000256" key="5">
    <source>
        <dbReference type="ARBA" id="ARBA00022989"/>
    </source>
</evidence>
<dbReference type="GO" id="GO:0016020">
    <property type="term" value="C:membrane"/>
    <property type="evidence" value="ECO:0007669"/>
    <property type="project" value="UniProtKB-SubCell"/>
</dbReference>
<keyword evidence="3" id="KW-0813">Transport</keyword>
<feature type="transmembrane region" description="Helical" evidence="9">
    <location>
        <begin position="192"/>
        <end position="216"/>
    </location>
</feature>
<accession>A0A4Y7LDR7</accession>
<evidence type="ECO:0000256" key="4">
    <source>
        <dbReference type="ARBA" id="ARBA00022692"/>
    </source>
</evidence>
<dbReference type="Gramene" id="RZC82339">
    <property type="protein sequence ID" value="RZC82339"/>
    <property type="gene ID" value="C5167_045129"/>
</dbReference>
<dbReference type="AlphaFoldDB" id="A0A4Y7LDR7"/>
<evidence type="ECO:0000313" key="10">
    <source>
        <dbReference type="EMBL" id="RZC82339.1"/>
    </source>
</evidence>
<feature type="transmembrane region" description="Helical" evidence="9">
    <location>
        <begin position="80"/>
        <end position="100"/>
    </location>
</feature>
<reference evidence="10 11" key="1">
    <citation type="journal article" date="2018" name="Science">
        <title>The opium poppy genome and morphinan production.</title>
        <authorList>
            <person name="Guo L."/>
            <person name="Winzer T."/>
            <person name="Yang X."/>
            <person name="Li Y."/>
            <person name="Ning Z."/>
            <person name="He Z."/>
            <person name="Teodor R."/>
            <person name="Lu Y."/>
            <person name="Bowser T.A."/>
            <person name="Graham I.A."/>
            <person name="Ye K."/>
        </authorList>
    </citation>
    <scope>NUCLEOTIDE SEQUENCE [LARGE SCALE GENOMIC DNA]</scope>
    <source>
        <strain evidence="11">cv. HN1</strain>
        <tissue evidence="10">Leaves</tissue>
    </source>
</reference>
<evidence type="ECO:0000256" key="1">
    <source>
        <dbReference type="ARBA" id="ARBA00004141"/>
    </source>
</evidence>
<dbReference type="InterPro" id="IPR020966">
    <property type="entry name" value="ALMT"/>
</dbReference>
<dbReference type="GO" id="GO:0015743">
    <property type="term" value="P:malate transport"/>
    <property type="evidence" value="ECO:0007669"/>
    <property type="project" value="InterPro"/>
</dbReference>
<protein>
    <recommendedName>
        <fullName evidence="12">Aluminum-activated malate transporter</fullName>
    </recommendedName>
</protein>
<keyword evidence="5 9" id="KW-1133">Transmembrane helix</keyword>
<dbReference type="Proteomes" id="UP000316621">
    <property type="component" value="Chromosome 11"/>
</dbReference>
<sequence length="469" mass="52016">MDIDESAVRKSGGIFGRGWWCLKALPGRFIDNMVEFAHKVEKLGKDDPRRITHSIKVGLTLSLVSLLYYCRPIYGGFGSSTMSAILTVVVVFEFSVGATLGKGFNRALATFLAGALGFGAHHLATLAGDKGHPAILWFFIFLLAAVASFVRFFPGIKARYDYGVLMFILTFCLVSVSGYREDEILELAHKRVSTIAIGCLTCVIMSIFVFPVWAGLDLHKLIAHNIEKQADFLQGFGELYFGTKRDMDMSWLHGYRSVLNSMTAEEAMANFARWEPAHGKFRFGHPWKQYLKISGMTRQCAYRLEALSNSITSEMKAQKPSEFKKIITLSCMEISIELGKALQEISSAIKNMTYPFTVSTHIVNAKTAAEDLHRALEGITLNNTNILDDVMPAVSVTSLLLEIIECTKNIAESVKVLACLAKFKGADLAILPEKQTRRLLRSGNIKPHHAENDSTHALIIEYAPSAMVE</sequence>
<keyword evidence="4 9" id="KW-0812">Transmembrane</keyword>
<organism evidence="10 11">
    <name type="scientific">Papaver somniferum</name>
    <name type="common">Opium poppy</name>
    <dbReference type="NCBI Taxonomy" id="3469"/>
    <lineage>
        <taxon>Eukaryota</taxon>
        <taxon>Viridiplantae</taxon>
        <taxon>Streptophyta</taxon>
        <taxon>Embryophyta</taxon>
        <taxon>Tracheophyta</taxon>
        <taxon>Spermatophyta</taxon>
        <taxon>Magnoliopsida</taxon>
        <taxon>Ranunculales</taxon>
        <taxon>Papaveraceae</taxon>
        <taxon>Papaveroideae</taxon>
        <taxon>Papaver</taxon>
    </lineage>
</organism>
<evidence type="ECO:0000256" key="7">
    <source>
        <dbReference type="ARBA" id="ARBA00023136"/>
    </source>
</evidence>
<feature type="transmembrane region" description="Helical" evidence="9">
    <location>
        <begin position="107"/>
        <end position="128"/>
    </location>
</feature>
<gene>
    <name evidence="10" type="ORF">C5167_045129</name>
</gene>
<dbReference type="PANTHER" id="PTHR31086">
    <property type="entry name" value="ALUMINUM-ACTIVATED MALATE TRANSPORTER 10"/>
    <property type="match status" value="1"/>
</dbReference>
<dbReference type="Pfam" id="PF11744">
    <property type="entry name" value="ALMT"/>
    <property type="match status" value="1"/>
</dbReference>
<dbReference type="EMBL" id="CM010725">
    <property type="protein sequence ID" value="RZC82339.1"/>
    <property type="molecule type" value="Genomic_DNA"/>
</dbReference>
<evidence type="ECO:0000256" key="8">
    <source>
        <dbReference type="ARBA" id="ARBA00023303"/>
    </source>
</evidence>
<dbReference type="OrthoDB" id="68611at2759"/>
<proteinExistence type="inferred from homology"/>
<dbReference type="GO" id="GO:0034220">
    <property type="term" value="P:monoatomic ion transmembrane transport"/>
    <property type="evidence" value="ECO:0007669"/>
    <property type="project" value="UniProtKB-KW"/>
</dbReference>
<feature type="transmembrane region" description="Helical" evidence="9">
    <location>
        <begin position="160"/>
        <end position="180"/>
    </location>
</feature>
<evidence type="ECO:0000313" key="11">
    <source>
        <dbReference type="Proteomes" id="UP000316621"/>
    </source>
</evidence>
<keyword evidence="7 9" id="KW-0472">Membrane</keyword>
<comment type="subcellular location">
    <subcellularLocation>
        <location evidence="1">Membrane</location>
        <topology evidence="1">Multi-pass membrane protein</topology>
    </subcellularLocation>
</comment>
<evidence type="ECO:0000256" key="2">
    <source>
        <dbReference type="ARBA" id="ARBA00007079"/>
    </source>
</evidence>
<evidence type="ECO:0000256" key="3">
    <source>
        <dbReference type="ARBA" id="ARBA00022448"/>
    </source>
</evidence>
<evidence type="ECO:0008006" key="12">
    <source>
        <dbReference type="Google" id="ProtNLM"/>
    </source>
</evidence>
<dbReference type="STRING" id="3469.A0A4Y7LDR7"/>
<keyword evidence="8" id="KW-0407">Ion channel</keyword>
<evidence type="ECO:0000256" key="9">
    <source>
        <dbReference type="SAM" id="Phobius"/>
    </source>
</evidence>